<dbReference type="GO" id="GO:0005524">
    <property type="term" value="F:ATP binding"/>
    <property type="evidence" value="ECO:0007669"/>
    <property type="project" value="InterPro"/>
</dbReference>
<dbReference type="STRING" id="449659.IV66_GL001491"/>
<dbReference type="PANTHER" id="PTHR30050">
    <property type="entry name" value="CHROMOSOMAL REPLICATION INITIATOR PROTEIN DNAA"/>
    <property type="match status" value="1"/>
</dbReference>
<organism evidence="2 3">
    <name type="scientific">Ligilactobacillus pobuzihii</name>
    <dbReference type="NCBI Taxonomy" id="449659"/>
    <lineage>
        <taxon>Bacteria</taxon>
        <taxon>Bacillati</taxon>
        <taxon>Bacillota</taxon>
        <taxon>Bacilli</taxon>
        <taxon>Lactobacillales</taxon>
        <taxon>Lactobacillaceae</taxon>
        <taxon>Ligilactobacillus</taxon>
    </lineage>
</organism>
<protein>
    <submittedName>
        <fullName evidence="2">DNA replication protein</fullName>
    </submittedName>
</protein>
<sequence length="263" mass="30195">MSEFKDLSSALRPGMIKRMAKDKGVDIDHLPTKEELEKQTIEKARQSIKATHNKFYFNQSVWGGRPLHFTFEQWKPALQKDEKTAREIGKQAFVLAKKLQTDVFNVLLIGSKGTGKTSLGLAILDELSKAGKSIMFVSTAELSDLISKQYDYSDVKPQLEKIERAMREVDVLLLDDFGTEGGMKVDNVVRPVRKDMQDFMYRVANVRIDFDKNKVEKPTIITTNNLQEDIDRMYNQKAVSRLYPKSKEHRITFNKMGDVRNVD</sequence>
<evidence type="ECO:0000313" key="2">
    <source>
        <dbReference type="EMBL" id="KRN99487.1"/>
    </source>
</evidence>
<dbReference type="InterPro" id="IPR002611">
    <property type="entry name" value="IstB_ATP-bd"/>
</dbReference>
<dbReference type="SUPFAM" id="SSF52540">
    <property type="entry name" value="P-loop containing nucleoside triphosphate hydrolases"/>
    <property type="match status" value="1"/>
</dbReference>
<gene>
    <name evidence="2" type="ORF">IV66_GL001491</name>
</gene>
<dbReference type="RefSeq" id="WP_017868814.1">
    <property type="nucleotide sequence ID" value="NZ_BJYB01000024.1"/>
</dbReference>
<dbReference type="EMBL" id="JQCN01000031">
    <property type="protein sequence ID" value="KRN99487.1"/>
    <property type="molecule type" value="Genomic_DNA"/>
</dbReference>
<dbReference type="PANTHER" id="PTHR30050:SF4">
    <property type="entry name" value="ATP-BINDING PROTEIN RV3427C IN INSERTION SEQUENCE-RELATED"/>
    <property type="match status" value="1"/>
</dbReference>
<dbReference type="AlphaFoldDB" id="A0A0R2LBZ8"/>
<dbReference type="CDD" id="cd00009">
    <property type="entry name" value="AAA"/>
    <property type="match status" value="1"/>
</dbReference>
<evidence type="ECO:0000313" key="3">
    <source>
        <dbReference type="Proteomes" id="UP000051886"/>
    </source>
</evidence>
<evidence type="ECO:0000259" key="1">
    <source>
        <dbReference type="SMART" id="SM00382"/>
    </source>
</evidence>
<dbReference type="Pfam" id="PF01695">
    <property type="entry name" value="IstB_IS21"/>
    <property type="match status" value="1"/>
</dbReference>
<dbReference type="InterPro" id="IPR003593">
    <property type="entry name" value="AAA+_ATPase"/>
</dbReference>
<name>A0A0R2LBZ8_9LACO</name>
<feature type="domain" description="AAA+ ATPase" evidence="1">
    <location>
        <begin position="102"/>
        <end position="248"/>
    </location>
</feature>
<dbReference type="Proteomes" id="UP000051886">
    <property type="component" value="Unassembled WGS sequence"/>
</dbReference>
<dbReference type="InterPro" id="IPR027417">
    <property type="entry name" value="P-loop_NTPase"/>
</dbReference>
<dbReference type="GO" id="GO:0006260">
    <property type="term" value="P:DNA replication"/>
    <property type="evidence" value="ECO:0007669"/>
    <property type="project" value="TreeGrafter"/>
</dbReference>
<accession>A0A0R2LBZ8</accession>
<proteinExistence type="predicted"/>
<keyword evidence="3" id="KW-1185">Reference proteome</keyword>
<comment type="caution">
    <text evidence="2">The sequence shown here is derived from an EMBL/GenBank/DDBJ whole genome shotgun (WGS) entry which is preliminary data.</text>
</comment>
<dbReference type="PATRIC" id="fig|449659.4.peg.1513"/>
<dbReference type="Gene3D" id="3.40.50.300">
    <property type="entry name" value="P-loop containing nucleotide triphosphate hydrolases"/>
    <property type="match status" value="1"/>
</dbReference>
<reference evidence="2 3" key="1">
    <citation type="journal article" date="2015" name="Genome Announc.">
        <title>Expanding the biotechnology potential of lactobacilli through comparative genomics of 213 strains and associated genera.</title>
        <authorList>
            <person name="Sun Z."/>
            <person name="Harris H.M."/>
            <person name="McCann A."/>
            <person name="Guo C."/>
            <person name="Argimon S."/>
            <person name="Zhang W."/>
            <person name="Yang X."/>
            <person name="Jeffery I.B."/>
            <person name="Cooney J.C."/>
            <person name="Kagawa T.F."/>
            <person name="Liu W."/>
            <person name="Song Y."/>
            <person name="Salvetti E."/>
            <person name="Wrobel A."/>
            <person name="Rasinkangas P."/>
            <person name="Parkhill J."/>
            <person name="Rea M.C."/>
            <person name="O'Sullivan O."/>
            <person name="Ritari J."/>
            <person name="Douillard F.P."/>
            <person name="Paul Ross R."/>
            <person name="Yang R."/>
            <person name="Briner A.E."/>
            <person name="Felis G.E."/>
            <person name="de Vos W.M."/>
            <person name="Barrangou R."/>
            <person name="Klaenhammer T.R."/>
            <person name="Caufield P.W."/>
            <person name="Cui Y."/>
            <person name="Zhang H."/>
            <person name="O'Toole P.W."/>
        </authorList>
    </citation>
    <scope>NUCLEOTIDE SEQUENCE [LARGE SCALE GENOMIC DNA]</scope>
    <source>
        <strain evidence="2 3">NBRC 103219</strain>
    </source>
</reference>
<dbReference type="SMART" id="SM00382">
    <property type="entry name" value="AAA"/>
    <property type="match status" value="1"/>
</dbReference>